<dbReference type="RefSeq" id="WP_114679004.1">
    <property type="nucleotide sequence ID" value="NZ_CP031188.1"/>
</dbReference>
<organism evidence="5 6">
    <name type="scientific">Flavobacterium arcticum</name>
    <dbReference type="NCBI Taxonomy" id="1784713"/>
    <lineage>
        <taxon>Bacteria</taxon>
        <taxon>Pseudomonadati</taxon>
        <taxon>Bacteroidota</taxon>
        <taxon>Flavobacteriia</taxon>
        <taxon>Flavobacteriales</taxon>
        <taxon>Flavobacteriaceae</taxon>
        <taxon>Flavobacterium</taxon>
    </lineage>
</organism>
<dbReference type="InterPro" id="IPR008930">
    <property type="entry name" value="Terpenoid_cyclase/PrenylTrfase"/>
</dbReference>
<dbReference type="PROSITE" id="PS51257">
    <property type="entry name" value="PROKAR_LIPOPROTEIN"/>
    <property type="match status" value="1"/>
</dbReference>
<dbReference type="InterPro" id="IPR011626">
    <property type="entry name" value="Alpha-macroglobulin_TED"/>
</dbReference>
<dbReference type="SMART" id="SM01359">
    <property type="entry name" value="A2M_N_2"/>
    <property type="match status" value="1"/>
</dbReference>
<dbReference type="InterPro" id="IPR051802">
    <property type="entry name" value="YfhM-like"/>
</dbReference>
<dbReference type="InterPro" id="IPR011625">
    <property type="entry name" value="A2M_N_BRD"/>
</dbReference>
<feature type="domain" description="Alpha-2-macroglobulin" evidence="4">
    <location>
        <begin position="1180"/>
        <end position="1271"/>
    </location>
</feature>
<dbReference type="InterPro" id="IPR002890">
    <property type="entry name" value="MG2"/>
</dbReference>
<keyword evidence="6" id="KW-1185">Reference proteome</keyword>
<dbReference type="EMBL" id="CP031188">
    <property type="protein sequence ID" value="AXG75247.1"/>
    <property type="molecule type" value="Genomic_DNA"/>
</dbReference>
<sequence length="1835" mass="204789">MKSLKLLLFFAVSLLIVSCSKKSGEDFDSDPSLYGEYINNYTSGLISTKADIQVGLTFTNDDWQLDKELDDDYFSISPSIDGKVLLVGSNTIAFRPDERLEENKEYRVTLHLSKITDVPKNLKDFNFRIKTLEQDFKVTTLDLQSYSKDFQYLNGVLNTSDVMDAKTAKKLVRAEQEGKQLPIRFDMKKGDATEFFFVIDSIERKIDDSKIQIHWNGEAIGIEKAGVEEFEIAGKNNFKVISMDIGPGDNQSLFINFSDPLRKDQNFDGLVAVENANNLKYAVDGNLLKVFFGEPLTGTRLVEVFQGIESIEGYKTKAMHSARVLFEQKKPEVQFLKSGTILPTSSNLKINFQAVNLKAVDVKVYRIYQNNVLQFLQDNDINGANNLRKVALPIAKKKIVLNNDKMANYSRWNPYALDLSSLINPEPGAIYRVELSIKKSYSLYRCGTSSDEAETEEEDENEDAEFYSNFDNEYYNYYDYDYAYNWSERDDPCSKSYFYNKKIATNVLASDLGVIAKGGENSNYFFAVSSITTTKPISGAKIEVYNFQQQKIASADTDSEGTAKLSLDKRAFFAIVKKDNNTTYVKMGDGNSLSVSNYDVDGTRLQKGLKGYVYGERGVWRPGDTLFIGFILNDKAAKLPPSHPIKLKLSDPNGKLIHQAVQTYNENNHYKFIVPTEANAPTGNWEAVVAVGGAKFYKRIKIETIKPNRLKIKNGFEGKVLSAHENNTANLEVTWLHGAVAKDLKVEMQAKFMKDATSFKGYTNYIFDDPAQTFTTEEVNIYSGKVDATGKATVTLKPSLQSSAPGMLKAAIITKAYEKGGDFSTDVITASYSPYKSYVGVKMPEPNKYGMIETGKDNRFTIVSLTENGKVEPNRKVDVRIYNVKWRWWWDATHNNVSSYNSALSNVPYYSKTVTTDAKGKASFILNVPENDWGRYLVRVTDVESGHSAGETVYMDWSYWSGRTKSGGGEEAAMLVFATDKEKYSVGEKAVVTFPSSEGGRALISIENGSEVVETYWASTAKGETKVEVPITAKMAPNVYVNVTLLQPHATTKNDAPIRMYGIVPIEVVDKNTILEPQISMPSVLKPEQKATIKVSEKSGKAMTYTVAIVDDGLLDLTRFKTPNAWDAFYAKEALGIKTWDIYDDVIGAYGGKVNQVFSIGGDEDLGGGKAKKANRFKPVVIYMGPYTLKKGETQSHNITLPKYIGSVRTMVVAANEDKSAYGSIEKTTPVRSPLMLLASLPRKITPGEKVTLPVTLFAMEDNIKNVTLQVKTNNGLKVVGSASQTVSFAQPDEKIAYFELEVGNVTGIGKVTVTAQSGSEKASYDVELDIMNPNPVTQNFKELVIEAGASGTIDWEAFGVAGSNKARLEVSSFPSIDFNRRLDYLIQYPHGCLEQTTSSVFPQLYLTDIADIDEKRKQDIQRNVSAGIQKLASYQIGNGGFAYWSGGTHPNDWGSSYVGHFFIEAEKKGYTLPLNAKKQWLSYQKKTARQWRYDSYYHNDFAQAYRLYTLALAGSPDLSSMNRLRETQGISNDSKLRLAAAYALAGQKSAGLALLNQSSLDINTQGYRYYYYGSPERNRAMALETLILLGEKEKAFRIANQLADKMSSRQWMSTQTTAYCLYSMSKFAKSNGTKGIDVAYTTKGKTQTIKTGKTFADRVLQSSGNNTVAIRNNKEGTLYVKVIYSGILPVGQEQEENRGLSTVITFKNREGNVINPSQLAQGTEFVAEVTVLNQKGEYVDNIALTQIIPSGWEIVNTRFTDFGAFADNKADYIDIRDDRANFYFPLKAHESKKFRVLLNASYLGHYYLPGVQCEAMYDNDFLARTKGQWVNVVK</sequence>
<dbReference type="Pfam" id="PF01835">
    <property type="entry name" value="MG2"/>
    <property type="match status" value="1"/>
</dbReference>
<evidence type="ECO:0008006" key="7">
    <source>
        <dbReference type="Google" id="ProtNLM"/>
    </source>
</evidence>
<dbReference type="Gene3D" id="2.60.40.1930">
    <property type="match status" value="1"/>
</dbReference>
<dbReference type="InterPro" id="IPR001599">
    <property type="entry name" value="Macroglobln_a2"/>
</dbReference>
<dbReference type="Pfam" id="PF07703">
    <property type="entry name" value="A2M_BRD"/>
    <property type="match status" value="1"/>
</dbReference>
<dbReference type="Proteomes" id="UP000253951">
    <property type="component" value="Chromosome"/>
</dbReference>
<dbReference type="InterPro" id="IPR041462">
    <property type="entry name" value="Bact_A2M_MG6"/>
</dbReference>
<dbReference type="SMART" id="SM01360">
    <property type="entry name" value="A2M"/>
    <property type="match status" value="1"/>
</dbReference>
<dbReference type="InterPro" id="IPR047565">
    <property type="entry name" value="Alpha-macroglob_thiol-ester_cl"/>
</dbReference>
<feature type="domain" description="Alpha-2-macroglobulin bait region" evidence="3">
    <location>
        <begin position="975"/>
        <end position="1117"/>
    </location>
</feature>
<dbReference type="GO" id="GO:0005615">
    <property type="term" value="C:extracellular space"/>
    <property type="evidence" value="ECO:0007669"/>
    <property type="project" value="InterPro"/>
</dbReference>
<dbReference type="PANTHER" id="PTHR40094">
    <property type="entry name" value="ALPHA-2-MACROGLOBULIN HOMOLOG"/>
    <property type="match status" value="1"/>
</dbReference>
<dbReference type="Gene3D" id="1.50.10.20">
    <property type="match status" value="1"/>
</dbReference>
<gene>
    <name evidence="5" type="ORF">DVK85_07480</name>
</gene>
<dbReference type="Pfam" id="PF07678">
    <property type="entry name" value="TED_complement"/>
    <property type="match status" value="1"/>
</dbReference>
<dbReference type="CDD" id="cd02891">
    <property type="entry name" value="A2M_like"/>
    <property type="match status" value="1"/>
</dbReference>
<dbReference type="InterPro" id="IPR021868">
    <property type="entry name" value="Alpha_2_Macroglob_MG3"/>
</dbReference>
<evidence type="ECO:0000259" key="3">
    <source>
        <dbReference type="SMART" id="SM01359"/>
    </source>
</evidence>
<protein>
    <recommendedName>
        <fullName evidence="7">Alpha-2-macroglobulin</fullName>
    </recommendedName>
</protein>
<proteinExistence type="inferred from homology"/>
<dbReference type="SUPFAM" id="SSF48239">
    <property type="entry name" value="Terpenoid cyclases/Protein prenyltransferases"/>
    <property type="match status" value="1"/>
</dbReference>
<dbReference type="SMART" id="SM01419">
    <property type="entry name" value="Thiol-ester_cl"/>
    <property type="match status" value="1"/>
</dbReference>
<dbReference type="Pfam" id="PF17973">
    <property type="entry name" value="bMG10"/>
    <property type="match status" value="1"/>
</dbReference>
<name>A0A345HF87_9FLAO</name>
<dbReference type="KEGG" id="fat:DVK85_07480"/>
<dbReference type="Pfam" id="PF11974">
    <property type="entry name" value="bMG3"/>
    <property type="match status" value="1"/>
</dbReference>
<keyword evidence="2" id="KW-0732">Signal</keyword>
<dbReference type="Pfam" id="PF17962">
    <property type="entry name" value="bMG6"/>
    <property type="match status" value="1"/>
</dbReference>
<dbReference type="OrthoDB" id="9767116at2"/>
<reference evidence="5 6" key="1">
    <citation type="submission" date="2018-07" db="EMBL/GenBank/DDBJ databases">
        <title>Complete genome sequence of Flavobacterium arcticum type strain SM1502T.</title>
        <authorList>
            <person name="Li Y."/>
            <person name="Li D.-D."/>
        </authorList>
    </citation>
    <scope>NUCLEOTIDE SEQUENCE [LARGE SCALE GENOMIC DNA]</scope>
    <source>
        <strain evidence="5 6">SM1502</strain>
    </source>
</reference>
<accession>A0A345HF87</accession>
<dbReference type="InterPro" id="IPR041203">
    <property type="entry name" value="Bact_A2M_MG5"/>
</dbReference>
<dbReference type="Pfam" id="PF17972">
    <property type="entry name" value="bMG5"/>
    <property type="match status" value="1"/>
</dbReference>
<dbReference type="InterPro" id="IPR041246">
    <property type="entry name" value="Bact_MG10"/>
</dbReference>
<dbReference type="Pfam" id="PF00207">
    <property type="entry name" value="A2M"/>
    <property type="match status" value="1"/>
</dbReference>
<dbReference type="PANTHER" id="PTHR40094:SF1">
    <property type="entry name" value="UBIQUITIN DOMAIN-CONTAINING PROTEIN"/>
    <property type="match status" value="1"/>
</dbReference>
<evidence type="ECO:0000313" key="6">
    <source>
        <dbReference type="Proteomes" id="UP000253951"/>
    </source>
</evidence>
<evidence type="ECO:0000259" key="4">
    <source>
        <dbReference type="SMART" id="SM01360"/>
    </source>
</evidence>
<evidence type="ECO:0000313" key="5">
    <source>
        <dbReference type="EMBL" id="AXG75247.1"/>
    </source>
</evidence>
<dbReference type="GO" id="GO:0004866">
    <property type="term" value="F:endopeptidase inhibitor activity"/>
    <property type="evidence" value="ECO:0007669"/>
    <property type="project" value="InterPro"/>
</dbReference>
<evidence type="ECO:0000256" key="1">
    <source>
        <dbReference type="ARBA" id="ARBA00010556"/>
    </source>
</evidence>
<evidence type="ECO:0000256" key="2">
    <source>
        <dbReference type="ARBA" id="ARBA00022729"/>
    </source>
</evidence>
<comment type="similarity">
    <text evidence="1">Belongs to the protease inhibitor I39 (alpha-2-macroglobulin) family. Bacterial alpha-2-macroglobulin subfamily.</text>
</comment>